<evidence type="ECO:0000256" key="1">
    <source>
        <dbReference type="SAM" id="Phobius"/>
    </source>
</evidence>
<proteinExistence type="predicted"/>
<keyword evidence="1" id="KW-0812">Transmembrane</keyword>
<protein>
    <recommendedName>
        <fullName evidence="3">TIGR02206 family membrane protein</fullName>
    </recommendedName>
</protein>
<organism evidence="2">
    <name type="scientific">uncultured Eubacteriales bacterium</name>
    <dbReference type="NCBI Taxonomy" id="172733"/>
    <lineage>
        <taxon>Bacteria</taxon>
        <taxon>Bacillati</taxon>
        <taxon>Bacillota</taxon>
        <taxon>Clostridia</taxon>
        <taxon>Eubacteriales</taxon>
        <taxon>environmental samples</taxon>
    </lineage>
</organism>
<reference evidence="2" key="1">
    <citation type="submission" date="2016-04" db="EMBL/GenBank/DDBJ databases">
        <authorList>
            <person name="Evans L.H."/>
            <person name="Alamgir A."/>
            <person name="Owens N."/>
            <person name="Weber N.D."/>
            <person name="Virtaneva K."/>
            <person name="Barbian K."/>
            <person name="Babar A."/>
            <person name="Rosenke K."/>
        </authorList>
    </citation>
    <scope>NUCLEOTIDE SEQUENCE</scope>
    <source>
        <strain evidence="2">86</strain>
    </source>
</reference>
<keyword evidence="1" id="KW-1133">Transmembrane helix</keyword>
<feature type="transmembrane region" description="Helical" evidence="1">
    <location>
        <begin position="20"/>
        <end position="40"/>
    </location>
</feature>
<gene>
    <name evidence="2" type="ORF">KL86CLO1_10337</name>
</gene>
<feature type="transmembrane region" description="Helical" evidence="1">
    <location>
        <begin position="211"/>
        <end position="231"/>
    </location>
</feature>
<dbReference type="InterPro" id="IPR011737">
    <property type="entry name" value="CHP02206_TP0381"/>
</dbReference>
<name>A0A212J0X5_9FIRM</name>
<feature type="transmembrane region" description="Helical" evidence="1">
    <location>
        <begin position="106"/>
        <end position="123"/>
    </location>
</feature>
<feature type="transmembrane region" description="Helical" evidence="1">
    <location>
        <begin position="135"/>
        <end position="154"/>
    </location>
</feature>
<accession>A0A212J0X5</accession>
<evidence type="ECO:0000313" key="2">
    <source>
        <dbReference type="EMBL" id="SBV93112.1"/>
    </source>
</evidence>
<feature type="transmembrane region" description="Helical" evidence="1">
    <location>
        <begin position="52"/>
        <end position="71"/>
    </location>
</feature>
<dbReference type="Pfam" id="PF14808">
    <property type="entry name" value="TMEM164"/>
    <property type="match status" value="1"/>
</dbReference>
<dbReference type="AlphaFoldDB" id="A0A212J0X5"/>
<dbReference type="EMBL" id="FLUN01000001">
    <property type="protein sequence ID" value="SBV93112.1"/>
    <property type="molecule type" value="Genomic_DNA"/>
</dbReference>
<feature type="transmembrane region" description="Helical" evidence="1">
    <location>
        <begin position="166"/>
        <end position="187"/>
    </location>
</feature>
<sequence>MDLRAFWLTTGKLRPFGLFKLPHLTALGIFALICLGIILWKEKLREPKADRMCRIIMFFVLASQQALYYIWSLKSGMSLVNILPLHICGFSVFLCLIALVNQDAKLFSIIYFFAFSGTLQAILTPSMDGYNFPHFRFFQFFAGHILIITVALYFKVVKGFKIKFLSLLQAFVVLNILAAAAFAANIMSGTNYMFLLHKPDSFSLLSVLAPWPYYLIELELLGFIVFLLIYATTNIKSLVSFLHRFWKRPWVSPKQDIKGGV</sequence>
<keyword evidence="1" id="KW-0472">Membrane</keyword>
<feature type="transmembrane region" description="Helical" evidence="1">
    <location>
        <begin position="77"/>
        <end position="99"/>
    </location>
</feature>
<dbReference type="NCBIfam" id="TIGR02206">
    <property type="entry name" value="intg_mem_TP0381"/>
    <property type="match status" value="1"/>
</dbReference>
<evidence type="ECO:0008006" key="3">
    <source>
        <dbReference type="Google" id="ProtNLM"/>
    </source>
</evidence>